<protein>
    <submittedName>
        <fullName evidence="1">Uncharacterized protein</fullName>
    </submittedName>
</protein>
<sequence>MLNFTQIEEYKEFTNSIREDKKLSKFEYRVSVFDDYSFFPKLRKPIKEIRFGNEDHDRGDKVMINIYKDKIDLHCLPEGAQHHVVTLNTDNDKTLEDCLFLIFDEWKNYYLK</sequence>
<gene>
    <name evidence="1" type="ORF">AZF04_09805</name>
</gene>
<comment type="caution">
    <text evidence="1">The sequence shown here is derived from an EMBL/GenBank/DDBJ whole genome shotgun (WGS) entry which is preliminary data.</text>
</comment>
<dbReference type="RefSeq" id="WP_061949611.1">
    <property type="nucleotide sequence ID" value="NZ_LTAO01000034.1"/>
</dbReference>
<reference evidence="1" key="1">
    <citation type="submission" date="2016-02" db="EMBL/GenBank/DDBJ databases">
        <title>Genome sequence of Bacillus trypoxylicola KCTC 13244(T).</title>
        <authorList>
            <person name="Jeong H."/>
            <person name="Park S.-H."/>
            <person name="Choi S.-K."/>
        </authorList>
    </citation>
    <scope>NUCLEOTIDE SEQUENCE [LARGE SCALE GENOMIC DNA]</scope>
    <source>
        <strain evidence="1">KCTC 13244</strain>
    </source>
</reference>
<proteinExistence type="predicted"/>
<name>A0A162D5J4_9BACI</name>
<evidence type="ECO:0000313" key="2">
    <source>
        <dbReference type="Proteomes" id="UP000075806"/>
    </source>
</evidence>
<dbReference type="AlphaFoldDB" id="A0A162D5J4"/>
<keyword evidence="2" id="KW-1185">Reference proteome</keyword>
<organism evidence="1 2">
    <name type="scientific">Alkalihalobacillus trypoxylicola</name>
    <dbReference type="NCBI Taxonomy" id="519424"/>
    <lineage>
        <taxon>Bacteria</taxon>
        <taxon>Bacillati</taxon>
        <taxon>Bacillota</taxon>
        <taxon>Bacilli</taxon>
        <taxon>Bacillales</taxon>
        <taxon>Bacillaceae</taxon>
        <taxon>Alkalihalobacillus</taxon>
    </lineage>
</organism>
<dbReference type="STRING" id="519424.AZF04_09805"/>
<dbReference type="Proteomes" id="UP000075806">
    <property type="component" value="Unassembled WGS sequence"/>
</dbReference>
<dbReference type="EMBL" id="LTAO01000034">
    <property type="protein sequence ID" value="KYG28187.1"/>
    <property type="molecule type" value="Genomic_DNA"/>
</dbReference>
<evidence type="ECO:0000313" key="1">
    <source>
        <dbReference type="EMBL" id="KYG28187.1"/>
    </source>
</evidence>
<accession>A0A162D5J4</accession>